<gene>
    <name evidence="3" type="ORF">COT51_00195</name>
</gene>
<proteinExistence type="predicted"/>
<dbReference type="Pfam" id="PF18911">
    <property type="entry name" value="PKD_4"/>
    <property type="match status" value="1"/>
</dbReference>
<feature type="transmembrane region" description="Helical" evidence="1">
    <location>
        <begin position="290"/>
        <end position="311"/>
    </location>
</feature>
<reference evidence="4" key="1">
    <citation type="submission" date="2017-09" db="EMBL/GenBank/DDBJ databases">
        <title>Depth-based differentiation of microbial function through sediment-hosted aquifers and enrichment of novel symbionts in the deep terrestrial subsurface.</title>
        <authorList>
            <person name="Probst A.J."/>
            <person name="Ladd B."/>
            <person name="Jarett J.K."/>
            <person name="Geller-Mcgrath D.E."/>
            <person name="Sieber C.M.K."/>
            <person name="Emerson J.B."/>
            <person name="Anantharaman K."/>
            <person name="Thomas B.C."/>
            <person name="Malmstrom R."/>
            <person name="Stieglmeier M."/>
            <person name="Klingl A."/>
            <person name="Woyke T."/>
            <person name="Ryan C.M."/>
            <person name="Banfield J.F."/>
        </authorList>
    </citation>
    <scope>NUCLEOTIDE SEQUENCE [LARGE SCALE GENOMIC DNA]</scope>
</reference>
<evidence type="ECO:0000313" key="4">
    <source>
        <dbReference type="Proteomes" id="UP000231098"/>
    </source>
</evidence>
<dbReference type="SMART" id="SM00089">
    <property type="entry name" value="PKD"/>
    <property type="match status" value="2"/>
</dbReference>
<protein>
    <recommendedName>
        <fullName evidence="2">PKD domain-containing protein</fullName>
    </recommendedName>
</protein>
<accession>A0A2H0XAM3</accession>
<dbReference type="InterPro" id="IPR000601">
    <property type="entry name" value="PKD_dom"/>
</dbReference>
<dbReference type="PROSITE" id="PS50093">
    <property type="entry name" value="PKD"/>
    <property type="match status" value="1"/>
</dbReference>
<organism evidence="3 4">
    <name type="scientific">candidate division WWE3 bacterium CG08_land_8_20_14_0_20_41_15</name>
    <dbReference type="NCBI Taxonomy" id="1975086"/>
    <lineage>
        <taxon>Bacteria</taxon>
        <taxon>Katanobacteria</taxon>
    </lineage>
</organism>
<name>A0A2H0XAM3_UNCKA</name>
<dbReference type="Proteomes" id="UP000231098">
    <property type="component" value="Unassembled WGS sequence"/>
</dbReference>
<evidence type="ECO:0000256" key="1">
    <source>
        <dbReference type="SAM" id="Phobius"/>
    </source>
</evidence>
<dbReference type="InterPro" id="IPR035986">
    <property type="entry name" value="PKD_dom_sf"/>
</dbReference>
<dbReference type="AlphaFoldDB" id="A0A2H0XAM3"/>
<sequence>MNNKKVLISIFAASLFLGVASIGMALFLRRPEKSTVPTKEQAAETTTAPADNCCLTFTATEKPIPLACDSVNPKVVSLRPGQSSVLKASASGGKSPYKYTWTGSGGKLSSGDSDSATFTVPAEVVANTTYTIAVSVKDADGKTAESENCKAEVNVTVSPVSLSCTSLSASLTNGLIPLKVEFAATSESTHQITFYEFDFGDGNTEQTTKSSTSHTYNKKGLFTAKVRMRDSEGAWTADNWGDVLSVCTVAITTSETTLIAPTTTAPQGGTGTAPQASSAPVVFDTGSGSITLFIFLLGFGLIAFGGYLYLVDRGWLDFEKKING</sequence>
<comment type="caution">
    <text evidence="3">The sequence shown here is derived from an EMBL/GenBank/DDBJ whole genome shotgun (WGS) entry which is preliminary data.</text>
</comment>
<keyword evidence="1" id="KW-0472">Membrane</keyword>
<dbReference type="SUPFAM" id="SSF49299">
    <property type="entry name" value="PKD domain"/>
    <property type="match status" value="1"/>
</dbReference>
<dbReference type="EMBL" id="PEYV01000003">
    <property type="protein sequence ID" value="PIS21921.1"/>
    <property type="molecule type" value="Genomic_DNA"/>
</dbReference>
<dbReference type="CDD" id="cd00146">
    <property type="entry name" value="PKD"/>
    <property type="match status" value="1"/>
</dbReference>
<feature type="domain" description="PKD" evidence="2">
    <location>
        <begin position="163"/>
        <end position="237"/>
    </location>
</feature>
<keyword evidence="1" id="KW-0812">Transmembrane</keyword>
<keyword evidence="1" id="KW-1133">Transmembrane helix</keyword>
<dbReference type="Gene3D" id="2.60.40.10">
    <property type="entry name" value="Immunoglobulins"/>
    <property type="match status" value="2"/>
</dbReference>
<dbReference type="InterPro" id="IPR022409">
    <property type="entry name" value="PKD/Chitinase_dom"/>
</dbReference>
<evidence type="ECO:0000313" key="3">
    <source>
        <dbReference type="EMBL" id="PIS21921.1"/>
    </source>
</evidence>
<dbReference type="InterPro" id="IPR013783">
    <property type="entry name" value="Ig-like_fold"/>
</dbReference>
<evidence type="ECO:0000259" key="2">
    <source>
        <dbReference type="PROSITE" id="PS50093"/>
    </source>
</evidence>